<dbReference type="Proteomes" id="UP001050975">
    <property type="component" value="Unassembled WGS sequence"/>
</dbReference>
<dbReference type="AlphaFoldDB" id="A0AAV3X7L7"/>
<protein>
    <submittedName>
        <fullName evidence="1">Uncharacterized protein</fullName>
    </submittedName>
</protein>
<name>A0AAV3X7L7_9CYAN</name>
<evidence type="ECO:0000313" key="2">
    <source>
        <dbReference type="Proteomes" id="UP001050975"/>
    </source>
</evidence>
<dbReference type="RefSeq" id="WP_226575468.1">
    <property type="nucleotide sequence ID" value="NZ_BLAY01000010.1"/>
</dbReference>
<proteinExistence type="predicted"/>
<comment type="caution">
    <text evidence="1">The sequence shown here is derived from an EMBL/GenBank/DDBJ whole genome shotgun (WGS) entry which is preliminary data.</text>
</comment>
<dbReference type="EMBL" id="BLAY01000010">
    <property type="protein sequence ID" value="GET36202.1"/>
    <property type="molecule type" value="Genomic_DNA"/>
</dbReference>
<reference evidence="1" key="1">
    <citation type="submission" date="2019-10" db="EMBL/GenBank/DDBJ databases">
        <title>Draft genome sequece of Microseira wollei NIES-4236.</title>
        <authorList>
            <person name="Yamaguchi H."/>
            <person name="Suzuki S."/>
            <person name="Kawachi M."/>
        </authorList>
    </citation>
    <scope>NUCLEOTIDE SEQUENCE</scope>
    <source>
        <strain evidence="1">NIES-4236</strain>
    </source>
</reference>
<evidence type="ECO:0000313" key="1">
    <source>
        <dbReference type="EMBL" id="GET36202.1"/>
    </source>
</evidence>
<accession>A0AAV3X7L7</accession>
<gene>
    <name evidence="1" type="ORF">MiSe_09500</name>
</gene>
<organism evidence="1 2">
    <name type="scientific">Microseira wollei NIES-4236</name>
    <dbReference type="NCBI Taxonomy" id="2530354"/>
    <lineage>
        <taxon>Bacteria</taxon>
        <taxon>Bacillati</taxon>
        <taxon>Cyanobacteriota</taxon>
        <taxon>Cyanophyceae</taxon>
        <taxon>Oscillatoriophycideae</taxon>
        <taxon>Aerosakkonematales</taxon>
        <taxon>Aerosakkonemataceae</taxon>
        <taxon>Microseira</taxon>
    </lineage>
</organism>
<sequence>MTEPTPNTESAIVEISPQTDALVEKEMAGESDDLKRETKALIDAIKKRAQAEAAAATETAQSVGTMTRDAYLDAVRKARETLEQNQLLLERDRVEYSMKLIQMEAEKNWESILNEVKEWGDRLSEAAKAAWEKLTAPRK</sequence>
<keyword evidence="2" id="KW-1185">Reference proteome</keyword>